<comment type="similarity">
    <text evidence="3">Belongs to the RNA polymerase II subunit 5-mediating protein family.</text>
</comment>
<evidence type="ECO:0000256" key="2">
    <source>
        <dbReference type="ARBA" id="ARBA00023242"/>
    </source>
</evidence>
<dbReference type="InterPro" id="IPR009053">
    <property type="entry name" value="Prefoldin"/>
</dbReference>
<dbReference type="Pfam" id="PF02996">
    <property type="entry name" value="Prefoldin"/>
    <property type="match status" value="1"/>
</dbReference>
<dbReference type="eggNOG" id="KOG3130">
    <property type="taxonomic scope" value="Eukaryota"/>
</dbReference>
<dbReference type="SUPFAM" id="SSF46579">
    <property type="entry name" value="Prefoldin"/>
    <property type="match status" value="1"/>
</dbReference>
<dbReference type="InterPro" id="IPR052255">
    <property type="entry name" value="RNA_pol_II_subunit5-mediator"/>
</dbReference>
<reference evidence="4" key="1">
    <citation type="journal article" date="2013" name="Genome Biol.">
        <title>Reference genomes and transcriptomes of Nicotiana sylvestris and Nicotiana tomentosiformis.</title>
        <authorList>
            <person name="Sierro N."/>
            <person name="Battey J.N."/>
            <person name="Ouadi S."/>
            <person name="Bovet L."/>
            <person name="Goepfert S."/>
            <person name="Bakaher N."/>
            <person name="Peitsch M.C."/>
            <person name="Ivanov N.V."/>
        </authorList>
    </citation>
    <scope>NUCLEOTIDE SEQUENCE [LARGE SCALE GENOMIC DNA]</scope>
</reference>
<evidence type="ECO:0000256" key="1">
    <source>
        <dbReference type="ARBA" id="ARBA00004123"/>
    </source>
</evidence>
<evidence type="ECO:0000313" key="5">
    <source>
        <dbReference type="RefSeq" id="XP_009768025.1"/>
    </source>
</evidence>
<dbReference type="PANTHER" id="PTHR15111">
    <property type="entry name" value="RNA POLYMERASE II SUBUNIT 5-MEDIATING PROTEIN NNX3"/>
    <property type="match status" value="1"/>
</dbReference>
<dbReference type="PANTHER" id="PTHR15111:SF0">
    <property type="entry name" value="UNCONVENTIONAL PREFOLDIN RPB5 INTERACTOR 1"/>
    <property type="match status" value="1"/>
</dbReference>
<keyword evidence="4" id="KW-1185">Reference proteome</keyword>
<dbReference type="GO" id="GO:0009409">
    <property type="term" value="P:response to cold"/>
    <property type="evidence" value="ECO:0007669"/>
    <property type="project" value="UniProtKB-ARBA"/>
</dbReference>
<reference evidence="5" key="2">
    <citation type="submission" date="2025-08" db="UniProtKB">
        <authorList>
            <consortium name="RefSeq"/>
        </authorList>
    </citation>
    <scope>IDENTIFICATION</scope>
    <source>
        <tissue evidence="5">Leaf</tissue>
    </source>
</reference>
<evidence type="ECO:0000313" key="4">
    <source>
        <dbReference type="Proteomes" id="UP000189701"/>
    </source>
</evidence>
<dbReference type="STRING" id="4096.A0A1U7W1A0"/>
<dbReference type="GO" id="GO:0005634">
    <property type="term" value="C:nucleus"/>
    <property type="evidence" value="ECO:0007669"/>
    <property type="project" value="UniProtKB-SubCell"/>
</dbReference>
<organism evidence="4 5">
    <name type="scientific">Nicotiana sylvestris</name>
    <name type="common">Wood tobacco</name>
    <name type="synonym">South American tobacco</name>
    <dbReference type="NCBI Taxonomy" id="4096"/>
    <lineage>
        <taxon>Eukaryota</taxon>
        <taxon>Viridiplantae</taxon>
        <taxon>Streptophyta</taxon>
        <taxon>Embryophyta</taxon>
        <taxon>Tracheophyta</taxon>
        <taxon>Spermatophyta</taxon>
        <taxon>Magnoliopsida</taxon>
        <taxon>eudicotyledons</taxon>
        <taxon>Gunneridae</taxon>
        <taxon>Pentapetalae</taxon>
        <taxon>asterids</taxon>
        <taxon>lamiids</taxon>
        <taxon>Solanales</taxon>
        <taxon>Solanaceae</taxon>
        <taxon>Nicotianoideae</taxon>
        <taxon>Nicotianeae</taxon>
        <taxon>Nicotiana</taxon>
    </lineage>
</organism>
<dbReference type="GO" id="GO:0003682">
    <property type="term" value="F:chromatin binding"/>
    <property type="evidence" value="ECO:0007669"/>
    <property type="project" value="TreeGrafter"/>
</dbReference>
<dbReference type="Proteomes" id="UP000189701">
    <property type="component" value="Unplaced"/>
</dbReference>
<evidence type="ECO:0000256" key="3">
    <source>
        <dbReference type="ARBA" id="ARBA00038295"/>
    </source>
</evidence>
<comment type="subcellular location">
    <subcellularLocation>
        <location evidence="1">Nucleus</location>
    </subcellularLocation>
</comment>
<gene>
    <name evidence="5" type="primary">LOC104219091</name>
</gene>
<dbReference type="GO" id="GO:0003714">
    <property type="term" value="F:transcription corepressor activity"/>
    <property type="evidence" value="ECO:0007669"/>
    <property type="project" value="TreeGrafter"/>
</dbReference>
<keyword evidence="2" id="KW-0539">Nucleus</keyword>
<sequence length="93" mass="10225">MVPLGKAAFFPGRLIHTSEFLVLLGESYYAQRAAKQTTVVKQTIESLKRRGNVSEFQVESVKALMQDLKAEASFFDATDSEAAVCLYVLSYGG</sequence>
<dbReference type="InterPro" id="IPR004127">
    <property type="entry name" value="Prefoldin_subunit_alpha"/>
</dbReference>
<name>A0A1U7W1A0_NICSY</name>
<dbReference type="GO" id="GO:0006457">
    <property type="term" value="P:protein folding"/>
    <property type="evidence" value="ECO:0007669"/>
    <property type="project" value="UniProtKB-ARBA"/>
</dbReference>
<protein>
    <submittedName>
        <fullName evidence="5">RNA polymerase II subunit 5-mediating protein homolog</fullName>
    </submittedName>
</protein>
<dbReference type="GO" id="GO:0019212">
    <property type="term" value="F:phosphatase inhibitor activity"/>
    <property type="evidence" value="ECO:0007669"/>
    <property type="project" value="TreeGrafter"/>
</dbReference>
<proteinExistence type="inferred from homology"/>
<dbReference type="Gene3D" id="1.10.287.370">
    <property type="match status" value="1"/>
</dbReference>
<dbReference type="AlphaFoldDB" id="A0A1U7W1A0"/>
<dbReference type="GO" id="GO:0000122">
    <property type="term" value="P:negative regulation of transcription by RNA polymerase II"/>
    <property type="evidence" value="ECO:0007669"/>
    <property type="project" value="TreeGrafter"/>
</dbReference>
<dbReference type="RefSeq" id="XP_009768025.1">
    <property type="nucleotide sequence ID" value="XM_009769723.1"/>
</dbReference>
<accession>A0A1U7W1A0</accession>